<evidence type="ECO:0000256" key="1">
    <source>
        <dbReference type="SAM" id="MobiDB-lite"/>
    </source>
</evidence>
<gene>
    <name evidence="2" type="ORF">C8J28_11944</name>
</gene>
<keyword evidence="3" id="KW-1185">Reference proteome</keyword>
<feature type="region of interest" description="Disordered" evidence="1">
    <location>
        <begin position="1"/>
        <end position="119"/>
    </location>
</feature>
<protein>
    <submittedName>
        <fullName evidence="2">Uncharacterized protein</fullName>
    </submittedName>
</protein>
<evidence type="ECO:0000313" key="2">
    <source>
        <dbReference type="EMBL" id="PTR13879.1"/>
    </source>
</evidence>
<sequence>MTDFDSEMMREDKPPLPLPATREPLREGPRVLPSDPALMAAMAAARRPEPAAEPLPAREELRAAGTAGVRETAGDVRQAPQADRAPDVRQAPQADRAPDARRQEPEPDRAGEAEARRRRERMLTGALAGLLQGPEDAVLAPLVGAFEAAPASDTALAADALVALYLRAEADLRRRLRPVLASLVRAAPASALGRALGARLGALALPGAAPPPAPPPPAPPE</sequence>
<organism evidence="2 3">
    <name type="scientific">Cereibacter azotoformans</name>
    <dbReference type="NCBI Taxonomy" id="43057"/>
    <lineage>
        <taxon>Bacteria</taxon>
        <taxon>Pseudomonadati</taxon>
        <taxon>Pseudomonadota</taxon>
        <taxon>Alphaproteobacteria</taxon>
        <taxon>Rhodobacterales</taxon>
        <taxon>Paracoccaceae</taxon>
        <taxon>Cereibacter</taxon>
    </lineage>
</organism>
<evidence type="ECO:0000313" key="3">
    <source>
        <dbReference type="Proteomes" id="UP000244060"/>
    </source>
</evidence>
<proteinExistence type="predicted"/>
<feature type="compositionally biased region" description="Low complexity" evidence="1">
    <location>
        <begin position="36"/>
        <end position="45"/>
    </location>
</feature>
<dbReference type="Proteomes" id="UP000244060">
    <property type="component" value="Unassembled WGS sequence"/>
</dbReference>
<feature type="compositionally biased region" description="Basic and acidic residues" evidence="1">
    <location>
        <begin position="46"/>
        <end position="62"/>
    </location>
</feature>
<dbReference type="AlphaFoldDB" id="A0A2T5JUN2"/>
<feature type="compositionally biased region" description="Basic and acidic residues" evidence="1">
    <location>
        <begin position="96"/>
        <end position="117"/>
    </location>
</feature>
<dbReference type="EMBL" id="QAOT01000019">
    <property type="protein sequence ID" value="PTR13879.1"/>
    <property type="molecule type" value="Genomic_DNA"/>
</dbReference>
<dbReference type="RefSeq" id="WP_108222091.1">
    <property type="nucleotide sequence ID" value="NZ_QAOT01000019.1"/>
</dbReference>
<name>A0A2T5JUN2_9RHOB</name>
<comment type="caution">
    <text evidence="2">The sequence shown here is derived from an EMBL/GenBank/DDBJ whole genome shotgun (WGS) entry which is preliminary data.</text>
</comment>
<accession>A0A2T5JUN2</accession>
<reference evidence="2 3" key="1">
    <citation type="submission" date="2018-04" db="EMBL/GenBank/DDBJ databases">
        <title>Genomic Encyclopedia of Type Strains, Phase III (KMG-III): the genomes of soil and plant-associated and newly described type strains.</title>
        <authorList>
            <person name="Whitman W."/>
        </authorList>
    </citation>
    <scope>NUCLEOTIDE SEQUENCE [LARGE SCALE GENOMIC DNA]</scope>
    <source>
        <strain evidence="2 3">KA25</strain>
    </source>
</reference>